<dbReference type="AlphaFoldDB" id="A0A914EGR1"/>
<proteinExistence type="inferred from homology"/>
<dbReference type="InterPro" id="IPR000609">
    <property type="entry name" value="7TM_GPCR_serpentine_rcpt_Srg"/>
</dbReference>
<dbReference type="GO" id="GO:0016020">
    <property type="term" value="C:membrane"/>
    <property type="evidence" value="ECO:0007669"/>
    <property type="project" value="UniProtKB-SubCell"/>
</dbReference>
<dbReference type="Pfam" id="PF02118">
    <property type="entry name" value="Srg"/>
    <property type="match status" value="1"/>
</dbReference>
<name>A0A914EGR1_9BILA</name>
<protein>
    <recommendedName>
        <fullName evidence="6">Serpentine receptor class gamma</fullName>
    </recommendedName>
</protein>
<evidence type="ECO:0000313" key="7">
    <source>
        <dbReference type="Proteomes" id="UP000887540"/>
    </source>
</evidence>
<evidence type="ECO:0000256" key="6">
    <source>
        <dbReference type="RuleBase" id="RU280813"/>
    </source>
</evidence>
<dbReference type="Proteomes" id="UP000887540">
    <property type="component" value="Unplaced"/>
</dbReference>
<evidence type="ECO:0000256" key="3">
    <source>
        <dbReference type="ARBA" id="ARBA00022692"/>
    </source>
</evidence>
<evidence type="ECO:0000256" key="4">
    <source>
        <dbReference type="ARBA" id="ARBA00022989"/>
    </source>
</evidence>
<feature type="transmembrane region" description="Helical" evidence="6">
    <location>
        <begin position="54"/>
        <end position="76"/>
    </location>
</feature>
<organism evidence="7 8">
    <name type="scientific">Acrobeloides nanus</name>
    <dbReference type="NCBI Taxonomy" id="290746"/>
    <lineage>
        <taxon>Eukaryota</taxon>
        <taxon>Metazoa</taxon>
        <taxon>Ecdysozoa</taxon>
        <taxon>Nematoda</taxon>
        <taxon>Chromadorea</taxon>
        <taxon>Rhabditida</taxon>
        <taxon>Tylenchina</taxon>
        <taxon>Cephalobomorpha</taxon>
        <taxon>Cephaloboidea</taxon>
        <taxon>Cephalobidae</taxon>
        <taxon>Acrobeloides</taxon>
    </lineage>
</organism>
<dbReference type="GO" id="GO:0007606">
    <property type="term" value="P:sensory perception of chemical stimulus"/>
    <property type="evidence" value="ECO:0007669"/>
    <property type="project" value="UniProtKB-UniRule"/>
</dbReference>
<feature type="transmembrane region" description="Helical" evidence="6">
    <location>
        <begin position="97"/>
        <end position="119"/>
    </location>
</feature>
<keyword evidence="7" id="KW-1185">Reference proteome</keyword>
<reference evidence="8" key="1">
    <citation type="submission" date="2022-11" db="UniProtKB">
        <authorList>
            <consortium name="WormBaseParasite"/>
        </authorList>
    </citation>
    <scope>IDENTIFICATION</scope>
</reference>
<keyword evidence="3 6" id="KW-0812">Transmembrane</keyword>
<evidence type="ECO:0000256" key="2">
    <source>
        <dbReference type="ARBA" id="ARBA00005692"/>
    </source>
</evidence>
<comment type="similarity">
    <text evidence="2 6">Belongs to the nematode receptor-like protein srg family.</text>
</comment>
<keyword evidence="5 6" id="KW-0472">Membrane</keyword>
<comment type="subcellular location">
    <subcellularLocation>
        <location evidence="1">Membrane</location>
        <topology evidence="1">Multi-pass membrane protein</topology>
    </subcellularLocation>
</comment>
<evidence type="ECO:0000256" key="5">
    <source>
        <dbReference type="ARBA" id="ARBA00023136"/>
    </source>
</evidence>
<feature type="transmembrane region" description="Helical" evidence="6">
    <location>
        <begin position="139"/>
        <end position="156"/>
    </location>
</feature>
<evidence type="ECO:0000313" key="8">
    <source>
        <dbReference type="WBParaSite" id="ACRNAN_scaffold7752.g21303.t1"/>
    </source>
</evidence>
<evidence type="ECO:0000256" key="1">
    <source>
        <dbReference type="ARBA" id="ARBA00004141"/>
    </source>
</evidence>
<dbReference type="GO" id="GO:0004888">
    <property type="term" value="F:transmembrane signaling receptor activity"/>
    <property type="evidence" value="ECO:0007669"/>
    <property type="project" value="InterPro"/>
</dbReference>
<comment type="caution">
    <text evidence="6">Lacks conserved residue(s) required for the propagation of feature annotation.</text>
</comment>
<accession>A0A914EGR1</accession>
<sequence>MVILLTPIISTWHIIAGGGFCELLVSTDDPENPLYGYRLDANTVLDIKNSFWSMLYNSLIGISNLAMNFWIAINLICLRKNTGNNTTNDTRDSAIKLFIFALILLCSFGVLTGIQTYFFITPDIFEDIDKLNTLIKINYYFSDIYYLSPPWFILLLSSSIREKVLQTLGLSKMLHPVQSVTSKIVNTTRSRIAFK</sequence>
<dbReference type="WBParaSite" id="ACRNAN_scaffold7752.g21303.t1">
    <property type="protein sequence ID" value="ACRNAN_scaffold7752.g21303.t1"/>
    <property type="gene ID" value="ACRNAN_scaffold7752.g21303"/>
</dbReference>
<keyword evidence="4 6" id="KW-1133">Transmembrane helix</keyword>